<feature type="domain" description="DUF4015" evidence="1">
    <location>
        <begin position="23"/>
        <end position="322"/>
    </location>
</feature>
<name>A0A0S8K0M2_UNCW3</name>
<sequence length="362" mass="42323">MILCVALVLWAQFYPQPDSVIRGIYINPYQANKEEYLEEVFAWADSGLINAIVVDFKSDYGFLTYGSELELAKKINAVKKHFDAAYLVENAARHGLKLIARIVCFRDNYLALHKKFGIRDDSGKVWLDYKGMAWTNPYNEKVHEYLLALTKEIVDKGIKSIAYDYIRFPTDGDVWRIRLTKVKGSRVDAISRFLKRARKEIDAEIGICVFGFSVWRKLRNEGQDLEILGKYIDALYPMLYPSHFSRAFKNEETEMWRNYWIYFDSVNEAFDKLPDSVKVIPFVQAFEYRAKNYDAGYVFSQMNGIMSAGADGFMIWNARSDYSICWRALDWVRNSILRRHAQTCRDNRMRAIGRRHPDKHLP</sequence>
<dbReference type="SUPFAM" id="SSF51445">
    <property type="entry name" value="(Trans)glycosidases"/>
    <property type="match status" value="1"/>
</dbReference>
<dbReference type="Gene3D" id="3.20.20.80">
    <property type="entry name" value="Glycosidases"/>
    <property type="match status" value="1"/>
</dbReference>
<dbReference type="EMBL" id="LJVE01000028">
    <property type="protein sequence ID" value="KPL14972.1"/>
    <property type="molecule type" value="Genomic_DNA"/>
</dbReference>
<organism evidence="2 3">
    <name type="scientific">candidate division WOR_3 bacterium SM1_77</name>
    <dbReference type="NCBI Taxonomy" id="1703778"/>
    <lineage>
        <taxon>Bacteria</taxon>
        <taxon>Bacteria division WOR-3</taxon>
    </lineage>
</organism>
<dbReference type="Pfam" id="PF13200">
    <property type="entry name" value="DUF4015"/>
    <property type="match status" value="1"/>
</dbReference>
<reference evidence="2 3" key="1">
    <citation type="journal article" date="2015" name="Microbiome">
        <title>Genomic resolution of linkages in carbon, nitrogen, and sulfur cycling among widespread estuary sediment bacteria.</title>
        <authorList>
            <person name="Baker B.J."/>
            <person name="Lazar C.S."/>
            <person name="Teske A.P."/>
            <person name="Dick G.J."/>
        </authorList>
    </citation>
    <scope>NUCLEOTIDE SEQUENCE [LARGE SCALE GENOMIC DNA]</scope>
    <source>
        <strain evidence="2">SM1_77</strain>
    </source>
</reference>
<dbReference type="InterPro" id="IPR017853">
    <property type="entry name" value="GH"/>
</dbReference>
<evidence type="ECO:0000259" key="1">
    <source>
        <dbReference type="Pfam" id="PF13200"/>
    </source>
</evidence>
<dbReference type="Proteomes" id="UP000050975">
    <property type="component" value="Unassembled WGS sequence"/>
</dbReference>
<comment type="caution">
    <text evidence="2">The sequence shown here is derived from an EMBL/GenBank/DDBJ whole genome shotgun (WGS) entry which is preliminary data.</text>
</comment>
<accession>A0A0S8K0M2</accession>
<gene>
    <name evidence="2" type="ORF">AMJ74_02445</name>
</gene>
<evidence type="ECO:0000313" key="3">
    <source>
        <dbReference type="Proteomes" id="UP000050975"/>
    </source>
</evidence>
<dbReference type="InterPro" id="IPR025275">
    <property type="entry name" value="DUF4015"/>
</dbReference>
<proteinExistence type="predicted"/>
<evidence type="ECO:0000313" key="2">
    <source>
        <dbReference type="EMBL" id="KPL14972.1"/>
    </source>
</evidence>
<protein>
    <recommendedName>
        <fullName evidence="1">DUF4015 domain-containing protein</fullName>
    </recommendedName>
</protein>
<dbReference type="AlphaFoldDB" id="A0A0S8K0M2"/>